<keyword evidence="1" id="KW-0328">Glycosyltransferase</keyword>
<accession>A0ABX3ZKZ8</accession>
<gene>
    <name evidence="4" type="ORF">CBM15_00575</name>
</gene>
<keyword evidence="5" id="KW-1185">Reference proteome</keyword>
<evidence type="ECO:0000256" key="2">
    <source>
        <dbReference type="ARBA" id="ARBA00022679"/>
    </source>
</evidence>
<protein>
    <recommendedName>
        <fullName evidence="3">Glycosyl transferase family 1 domain-containing protein</fullName>
    </recommendedName>
</protein>
<dbReference type="Proteomes" id="UP000196594">
    <property type="component" value="Unassembled WGS sequence"/>
</dbReference>
<evidence type="ECO:0000256" key="1">
    <source>
        <dbReference type="ARBA" id="ARBA00022676"/>
    </source>
</evidence>
<dbReference type="Pfam" id="PF00534">
    <property type="entry name" value="Glycos_transf_1"/>
    <property type="match status" value="1"/>
</dbReference>
<sequence length="371" mass="42572">MKILLISYGIKEYDGRLSELYKVASNIGDVTIVCVGENKGNNKNENIVLMTSSKYLSIKLYLSFILLSLKTAYKMKEIDILVSDNLFASLPALLIRTLFKPKKIIQDVRELYFYKDIKNWTGKFLCKFETILMKKADVILCANHQRSKIMFEYYNLKNPPIVFENIRFLTDSFDSNILDDKYKKFFNFDVNIVSTGGISVKRNIDKLVYSMTRIPSNYGLYIIGDGTKEDMNLIEEIIRKNNLKNITIINKVPLSELRYILQQCDIGIVSYHKNDLNNRYCASGKVYEYLAEGLPIVTSENEPLKEFCGKYKVGVADDNFYNGILEVSNNISGYKNKVESFISGVSVQKYNSETANKILGIIGNSNYNEKY</sequence>
<keyword evidence="2" id="KW-0808">Transferase</keyword>
<evidence type="ECO:0000313" key="4">
    <source>
        <dbReference type="EMBL" id="OUZ40384.1"/>
    </source>
</evidence>
<dbReference type="SUPFAM" id="SSF53756">
    <property type="entry name" value="UDP-Glycosyltransferase/glycogen phosphorylase"/>
    <property type="match status" value="1"/>
</dbReference>
<reference evidence="4 5" key="1">
    <citation type="journal article" date="2017" name="Int. J. Syst. Evol. Microbiol.">
        <title>Solibacillus kalamii sp. nov., isolated from a high-efficiency particulate arrestance filter system used in the International Space Station.</title>
        <authorList>
            <person name="Checinska Sielaff A."/>
            <person name="Kumar R.M."/>
            <person name="Pal D."/>
            <person name="Mayilraj S."/>
            <person name="Venkateswaran K."/>
        </authorList>
    </citation>
    <scope>NUCLEOTIDE SEQUENCE [LARGE SCALE GENOMIC DNA]</scope>
    <source>
        <strain evidence="4 5">ISSFR-015</strain>
    </source>
</reference>
<feature type="domain" description="Glycosyl transferase family 1" evidence="3">
    <location>
        <begin position="192"/>
        <end position="347"/>
    </location>
</feature>
<organism evidence="4 5">
    <name type="scientific">Solibacillus kalamii</name>
    <dbReference type="NCBI Taxonomy" id="1748298"/>
    <lineage>
        <taxon>Bacteria</taxon>
        <taxon>Bacillati</taxon>
        <taxon>Bacillota</taxon>
        <taxon>Bacilli</taxon>
        <taxon>Bacillales</taxon>
        <taxon>Caryophanaceae</taxon>
        <taxon>Solibacillus</taxon>
    </lineage>
</organism>
<dbReference type="RefSeq" id="WP_087615359.1">
    <property type="nucleotide sequence ID" value="NZ_JAFBEY010000002.1"/>
</dbReference>
<evidence type="ECO:0000313" key="5">
    <source>
        <dbReference type="Proteomes" id="UP000196594"/>
    </source>
</evidence>
<dbReference type="PANTHER" id="PTHR12526">
    <property type="entry name" value="GLYCOSYLTRANSFERASE"/>
    <property type="match status" value="1"/>
</dbReference>
<name>A0ABX3ZKZ8_9BACL</name>
<dbReference type="EMBL" id="NHNT01000001">
    <property type="protein sequence ID" value="OUZ40384.1"/>
    <property type="molecule type" value="Genomic_DNA"/>
</dbReference>
<dbReference type="Gene3D" id="3.40.50.2000">
    <property type="entry name" value="Glycogen Phosphorylase B"/>
    <property type="match status" value="1"/>
</dbReference>
<comment type="caution">
    <text evidence="4">The sequence shown here is derived from an EMBL/GenBank/DDBJ whole genome shotgun (WGS) entry which is preliminary data.</text>
</comment>
<dbReference type="PANTHER" id="PTHR12526:SF629">
    <property type="entry name" value="TEICHURONIC ACID BIOSYNTHESIS GLYCOSYLTRANSFERASE TUAH-RELATED"/>
    <property type="match status" value="1"/>
</dbReference>
<dbReference type="InterPro" id="IPR001296">
    <property type="entry name" value="Glyco_trans_1"/>
</dbReference>
<evidence type="ECO:0000259" key="3">
    <source>
        <dbReference type="Pfam" id="PF00534"/>
    </source>
</evidence>
<proteinExistence type="predicted"/>